<dbReference type="GO" id="GO:0005739">
    <property type="term" value="C:mitochondrion"/>
    <property type="evidence" value="ECO:0007669"/>
    <property type="project" value="GOC"/>
</dbReference>
<dbReference type="GO" id="GO:0007008">
    <property type="term" value="P:outer mitochondrial membrane organization"/>
    <property type="evidence" value="ECO:0007669"/>
    <property type="project" value="InterPro"/>
</dbReference>
<dbReference type="GeneID" id="28974461"/>
<name>A0A194S8Y3_RHOGW</name>
<gene>
    <name evidence="1" type="ORF">RHOBADRAFT_42143</name>
</gene>
<keyword evidence="2" id="KW-1185">Reference proteome</keyword>
<sequence>MALPNLRNIFASFRSPLEEREYSRTAFFKFLGFVLVTMSMSLAAVKHHKRGIPAG</sequence>
<dbReference type="OMA" id="IYASFRT"/>
<accession>A0A194S8Y3</accession>
<reference evidence="1 2" key="1">
    <citation type="journal article" date="2015" name="Front. Microbiol.">
        <title>Genome sequence of the plant growth promoting endophytic yeast Rhodotorula graminis WP1.</title>
        <authorList>
            <person name="Firrincieli A."/>
            <person name="Otillar R."/>
            <person name="Salamov A."/>
            <person name="Schmutz J."/>
            <person name="Khan Z."/>
            <person name="Redman R.S."/>
            <person name="Fleck N.D."/>
            <person name="Lindquist E."/>
            <person name="Grigoriev I.V."/>
            <person name="Doty S.L."/>
        </authorList>
    </citation>
    <scope>NUCLEOTIDE SEQUENCE [LARGE SCALE GENOMIC DNA]</scope>
    <source>
        <strain evidence="1 2">WP1</strain>
    </source>
</reference>
<protein>
    <submittedName>
        <fullName evidence="1">Uncharacterized protein</fullName>
    </submittedName>
</protein>
<dbReference type="RefSeq" id="XP_018272979.1">
    <property type="nucleotide sequence ID" value="XM_018414013.1"/>
</dbReference>
<organism evidence="1 2">
    <name type="scientific">Rhodotorula graminis (strain WP1)</name>
    <dbReference type="NCBI Taxonomy" id="578459"/>
    <lineage>
        <taxon>Eukaryota</taxon>
        <taxon>Fungi</taxon>
        <taxon>Dikarya</taxon>
        <taxon>Basidiomycota</taxon>
        <taxon>Pucciniomycotina</taxon>
        <taxon>Microbotryomycetes</taxon>
        <taxon>Sporidiobolales</taxon>
        <taxon>Sporidiobolaceae</taxon>
        <taxon>Rhodotorula</taxon>
    </lineage>
</organism>
<proteinExistence type="predicted"/>
<dbReference type="EMBL" id="KQ474075">
    <property type="protein sequence ID" value="KPV76930.1"/>
    <property type="molecule type" value="Genomic_DNA"/>
</dbReference>
<dbReference type="InterPro" id="IPR035195">
    <property type="entry name" value="Emr1"/>
</dbReference>
<evidence type="ECO:0000313" key="2">
    <source>
        <dbReference type="Proteomes" id="UP000053890"/>
    </source>
</evidence>
<dbReference type="OrthoDB" id="2122015at2759"/>
<evidence type="ECO:0000313" key="1">
    <source>
        <dbReference type="EMBL" id="KPV76930.1"/>
    </source>
</evidence>
<dbReference type="Pfam" id="PF17237">
    <property type="entry name" value="Emr1"/>
    <property type="match status" value="1"/>
</dbReference>
<dbReference type="Proteomes" id="UP000053890">
    <property type="component" value="Unassembled WGS sequence"/>
</dbReference>
<dbReference type="AlphaFoldDB" id="A0A194S8Y3"/>